<protein>
    <submittedName>
        <fullName evidence="3">Pentapeptide repeat-containing protein</fullName>
    </submittedName>
</protein>
<feature type="region of interest" description="Disordered" evidence="1">
    <location>
        <begin position="278"/>
        <end position="302"/>
    </location>
</feature>
<organism evidence="3 4">
    <name type="scientific">Amycolatopsis saalfeldensis</name>
    <dbReference type="NCBI Taxonomy" id="394193"/>
    <lineage>
        <taxon>Bacteria</taxon>
        <taxon>Bacillati</taxon>
        <taxon>Actinomycetota</taxon>
        <taxon>Actinomycetes</taxon>
        <taxon>Pseudonocardiales</taxon>
        <taxon>Pseudonocardiaceae</taxon>
        <taxon>Amycolatopsis</taxon>
    </lineage>
</organism>
<dbReference type="PANTHER" id="PTHR14136:SF17">
    <property type="entry name" value="BTB_POZ DOMAIN-CONTAINING PROTEIN KCTD9"/>
    <property type="match status" value="1"/>
</dbReference>
<keyword evidence="2" id="KW-0472">Membrane</keyword>
<evidence type="ECO:0000313" key="4">
    <source>
        <dbReference type="Proteomes" id="UP000198582"/>
    </source>
</evidence>
<dbReference type="EMBL" id="FOEF01000001">
    <property type="protein sequence ID" value="SEO64730.1"/>
    <property type="molecule type" value="Genomic_DNA"/>
</dbReference>
<keyword evidence="2" id="KW-1133">Transmembrane helix</keyword>
<dbReference type="PANTHER" id="PTHR14136">
    <property type="entry name" value="BTB_POZ DOMAIN-CONTAINING PROTEIN KCTD9"/>
    <property type="match status" value="1"/>
</dbReference>
<keyword evidence="2" id="KW-0812">Transmembrane</keyword>
<evidence type="ECO:0000313" key="3">
    <source>
        <dbReference type="EMBL" id="SEO64730.1"/>
    </source>
</evidence>
<reference evidence="3 4" key="1">
    <citation type="submission" date="2016-10" db="EMBL/GenBank/DDBJ databases">
        <authorList>
            <person name="de Groot N.N."/>
        </authorList>
    </citation>
    <scope>NUCLEOTIDE SEQUENCE [LARGE SCALE GENOMIC DNA]</scope>
    <source>
        <strain evidence="3 4">DSM 44993</strain>
    </source>
</reference>
<gene>
    <name evidence="3" type="ORF">SAMN04489732_101756</name>
</gene>
<evidence type="ECO:0000256" key="2">
    <source>
        <dbReference type="SAM" id="Phobius"/>
    </source>
</evidence>
<proteinExistence type="predicted"/>
<dbReference type="Gene3D" id="2.160.20.80">
    <property type="entry name" value="E3 ubiquitin-protein ligase SopA"/>
    <property type="match status" value="1"/>
</dbReference>
<dbReference type="OrthoDB" id="4563217at2"/>
<keyword evidence="4" id="KW-1185">Reference proteome</keyword>
<dbReference type="InterPro" id="IPR001646">
    <property type="entry name" value="5peptide_repeat"/>
</dbReference>
<feature type="transmembrane region" description="Helical" evidence="2">
    <location>
        <begin position="9"/>
        <end position="33"/>
    </location>
</feature>
<accession>A0A1H8REB5</accession>
<dbReference type="AlphaFoldDB" id="A0A1H8REB5"/>
<evidence type="ECO:0000256" key="1">
    <source>
        <dbReference type="SAM" id="MobiDB-lite"/>
    </source>
</evidence>
<dbReference type="SUPFAM" id="SSF141571">
    <property type="entry name" value="Pentapeptide repeat-like"/>
    <property type="match status" value="1"/>
</dbReference>
<dbReference type="Proteomes" id="UP000198582">
    <property type="component" value="Unassembled WGS sequence"/>
</dbReference>
<dbReference type="STRING" id="394193.SAMN04489732_101756"/>
<feature type="transmembrane region" description="Helical" evidence="2">
    <location>
        <begin position="53"/>
        <end position="73"/>
    </location>
</feature>
<dbReference type="InterPro" id="IPR051082">
    <property type="entry name" value="Pentapeptide-BTB/POZ_domain"/>
</dbReference>
<name>A0A1H8REB5_9PSEU</name>
<sequence length="302" mass="31877">MTRTWTRRLAVAGVLLGAIVVLWLLFWPVTYWLGGADLDHLGPQDRLAAVGTIRGQVGAVLSAAFVGGGLYYTGRKFFLDRDKQFTDRFNSAIDHLGSGEETVRAGGIRALDRILHDSPGDRNRVLESLTGFLRHRTPGSGRSGDDVNAAVAALRGRGLPSKRTTENALDLRGVRLSEANLRGISLRQADFGQADLTGAVLAGADLRTARLHQTTLINADLSGADLTGADLRGARVVRADLTGAVLTGADLAETDFSGANLTGADLRAADLTRASGLTAEQIEPATTDPETTLPPHLGPTPA</sequence>
<dbReference type="RefSeq" id="WP_091612343.1">
    <property type="nucleotide sequence ID" value="NZ_FOEF01000001.1"/>
</dbReference>
<dbReference type="Pfam" id="PF00805">
    <property type="entry name" value="Pentapeptide"/>
    <property type="match status" value="2"/>
</dbReference>